<protein>
    <submittedName>
        <fullName evidence="2">Uncharacterized protein</fullName>
    </submittedName>
</protein>
<dbReference type="AlphaFoldDB" id="A0A2P7QWC6"/>
<sequence>MRHALFLSLLPLAACGQVEPLQPAVGTRAPVAPAQSARAPTTEEMLTPPTVARPVRQEDTLRRSEEREDDPFDLPPR</sequence>
<dbReference type="OrthoDB" id="7596860at2"/>
<evidence type="ECO:0000313" key="3">
    <source>
        <dbReference type="Proteomes" id="UP000241167"/>
    </source>
</evidence>
<dbReference type="EMBL" id="PXYI01000002">
    <property type="protein sequence ID" value="PSJ42249.1"/>
    <property type="molecule type" value="Genomic_DNA"/>
</dbReference>
<dbReference type="Proteomes" id="UP000241167">
    <property type="component" value="Unassembled WGS sequence"/>
</dbReference>
<organism evidence="2 3">
    <name type="scientific">Allosphingosinicella deserti</name>
    <dbReference type="NCBI Taxonomy" id="2116704"/>
    <lineage>
        <taxon>Bacteria</taxon>
        <taxon>Pseudomonadati</taxon>
        <taxon>Pseudomonadota</taxon>
        <taxon>Alphaproteobacteria</taxon>
        <taxon>Sphingomonadales</taxon>
        <taxon>Sphingomonadaceae</taxon>
        <taxon>Allosphingosinicella</taxon>
    </lineage>
</organism>
<keyword evidence="3" id="KW-1185">Reference proteome</keyword>
<name>A0A2P7QWC6_9SPHN</name>
<proteinExistence type="predicted"/>
<comment type="caution">
    <text evidence="2">The sequence shown here is derived from an EMBL/GenBank/DDBJ whole genome shotgun (WGS) entry which is preliminary data.</text>
</comment>
<feature type="compositionally biased region" description="Basic and acidic residues" evidence="1">
    <location>
        <begin position="55"/>
        <end position="66"/>
    </location>
</feature>
<feature type="region of interest" description="Disordered" evidence="1">
    <location>
        <begin position="27"/>
        <end position="77"/>
    </location>
</feature>
<feature type="compositionally biased region" description="Acidic residues" evidence="1">
    <location>
        <begin position="67"/>
        <end position="77"/>
    </location>
</feature>
<evidence type="ECO:0000313" key="2">
    <source>
        <dbReference type="EMBL" id="PSJ42249.1"/>
    </source>
</evidence>
<reference evidence="2 3" key="1">
    <citation type="submission" date="2018-03" db="EMBL/GenBank/DDBJ databases">
        <title>The draft genome of Sphingosinicella sp. GL-C-18.</title>
        <authorList>
            <person name="Liu L."/>
            <person name="Li L."/>
            <person name="Liang L."/>
            <person name="Zhang X."/>
            <person name="Wang T."/>
        </authorList>
    </citation>
    <scope>NUCLEOTIDE SEQUENCE [LARGE SCALE GENOMIC DNA]</scope>
    <source>
        <strain evidence="2 3">GL-C-18</strain>
    </source>
</reference>
<gene>
    <name evidence="2" type="ORF">C7I55_04905</name>
</gene>
<accession>A0A2P7QWC6</accession>
<evidence type="ECO:0000256" key="1">
    <source>
        <dbReference type="SAM" id="MobiDB-lite"/>
    </source>
</evidence>